<dbReference type="Proteomes" id="UP001056120">
    <property type="component" value="Linkage Group LG22"/>
</dbReference>
<reference evidence="1 2" key="2">
    <citation type="journal article" date="2022" name="Mol. Ecol. Resour.">
        <title>The genomes of chicory, endive, great burdock and yacon provide insights into Asteraceae paleo-polyploidization history and plant inulin production.</title>
        <authorList>
            <person name="Fan W."/>
            <person name="Wang S."/>
            <person name="Wang H."/>
            <person name="Wang A."/>
            <person name="Jiang F."/>
            <person name="Liu H."/>
            <person name="Zhao H."/>
            <person name="Xu D."/>
            <person name="Zhang Y."/>
        </authorList>
    </citation>
    <scope>NUCLEOTIDE SEQUENCE [LARGE SCALE GENOMIC DNA]</scope>
    <source>
        <strain evidence="2">cv. Yunnan</strain>
        <tissue evidence="1">Leaves</tissue>
    </source>
</reference>
<gene>
    <name evidence="1" type="ORF">L1987_66858</name>
</gene>
<evidence type="ECO:0000313" key="2">
    <source>
        <dbReference type="Proteomes" id="UP001056120"/>
    </source>
</evidence>
<name>A0ACB9BYG2_9ASTR</name>
<dbReference type="EMBL" id="CM042039">
    <property type="protein sequence ID" value="KAI3727049.1"/>
    <property type="molecule type" value="Genomic_DNA"/>
</dbReference>
<sequence>MRGFHYQSSNISVACCIDPPPFATFKFTHILSLSKMEDDQQELQLLPTPHSRASPWPLDSMRYRSDNIQFPLESAGPSLDLQLSISLRPIQPPEDHCMLSESFGCRESKSENGRVEALKWQAADQIRIATMEKAYAERVREMTKREMELAQSEFSRARHIWERAREEVERVEKMKERATRRIDSTCMEITCQACRQKFRH</sequence>
<accession>A0ACB9BYG2</accession>
<organism evidence="1 2">
    <name type="scientific">Smallanthus sonchifolius</name>
    <dbReference type="NCBI Taxonomy" id="185202"/>
    <lineage>
        <taxon>Eukaryota</taxon>
        <taxon>Viridiplantae</taxon>
        <taxon>Streptophyta</taxon>
        <taxon>Embryophyta</taxon>
        <taxon>Tracheophyta</taxon>
        <taxon>Spermatophyta</taxon>
        <taxon>Magnoliopsida</taxon>
        <taxon>eudicotyledons</taxon>
        <taxon>Gunneridae</taxon>
        <taxon>Pentapetalae</taxon>
        <taxon>asterids</taxon>
        <taxon>campanulids</taxon>
        <taxon>Asterales</taxon>
        <taxon>Asteraceae</taxon>
        <taxon>Asteroideae</taxon>
        <taxon>Heliantheae alliance</taxon>
        <taxon>Millerieae</taxon>
        <taxon>Smallanthus</taxon>
    </lineage>
</organism>
<reference evidence="2" key="1">
    <citation type="journal article" date="2022" name="Mol. Ecol. Resour.">
        <title>The genomes of chicory, endive, great burdock and yacon provide insights into Asteraceae palaeo-polyploidization history and plant inulin production.</title>
        <authorList>
            <person name="Fan W."/>
            <person name="Wang S."/>
            <person name="Wang H."/>
            <person name="Wang A."/>
            <person name="Jiang F."/>
            <person name="Liu H."/>
            <person name="Zhao H."/>
            <person name="Xu D."/>
            <person name="Zhang Y."/>
        </authorList>
    </citation>
    <scope>NUCLEOTIDE SEQUENCE [LARGE SCALE GENOMIC DNA]</scope>
    <source>
        <strain evidence="2">cv. Yunnan</strain>
    </source>
</reference>
<proteinExistence type="predicted"/>
<keyword evidence="2" id="KW-1185">Reference proteome</keyword>
<comment type="caution">
    <text evidence="1">The sequence shown here is derived from an EMBL/GenBank/DDBJ whole genome shotgun (WGS) entry which is preliminary data.</text>
</comment>
<evidence type="ECO:0000313" key="1">
    <source>
        <dbReference type="EMBL" id="KAI3727049.1"/>
    </source>
</evidence>
<protein>
    <submittedName>
        <fullName evidence="1">Uncharacterized protein</fullName>
    </submittedName>
</protein>